<proteinExistence type="inferred from homology"/>
<keyword evidence="3" id="KW-0520">NAD</keyword>
<reference evidence="8" key="1">
    <citation type="submission" date="2016-10" db="EMBL/GenBank/DDBJ databases">
        <authorList>
            <person name="Varghese N."/>
            <person name="Submissions S."/>
        </authorList>
    </citation>
    <scope>NUCLEOTIDE SEQUENCE [LARGE SCALE GENOMIC DNA]</scope>
    <source>
        <strain evidence="8">DSM 13327</strain>
    </source>
</reference>
<evidence type="ECO:0000259" key="6">
    <source>
        <dbReference type="Pfam" id="PF02826"/>
    </source>
</evidence>
<dbReference type="PROSITE" id="PS00065">
    <property type="entry name" value="D_2_HYDROXYACID_DH_1"/>
    <property type="match status" value="1"/>
</dbReference>
<dbReference type="AlphaFoldDB" id="A0A1I4KJB0"/>
<evidence type="ECO:0000256" key="3">
    <source>
        <dbReference type="ARBA" id="ARBA00023027"/>
    </source>
</evidence>
<dbReference type="InterPro" id="IPR036291">
    <property type="entry name" value="NAD(P)-bd_dom_sf"/>
</dbReference>
<dbReference type="Gene3D" id="3.40.50.720">
    <property type="entry name" value="NAD(P)-binding Rossmann-like Domain"/>
    <property type="match status" value="2"/>
</dbReference>
<feature type="domain" description="D-isomer specific 2-hydroxyacid dehydrogenase NAD-binding" evidence="6">
    <location>
        <begin position="106"/>
        <end position="283"/>
    </location>
</feature>
<organism evidence="7 8">
    <name type="scientific">Pelosinus propionicus DSM 13327</name>
    <dbReference type="NCBI Taxonomy" id="1123291"/>
    <lineage>
        <taxon>Bacteria</taxon>
        <taxon>Bacillati</taxon>
        <taxon>Bacillota</taxon>
        <taxon>Negativicutes</taxon>
        <taxon>Selenomonadales</taxon>
        <taxon>Sporomusaceae</taxon>
        <taxon>Pelosinus</taxon>
    </lineage>
</organism>
<protein>
    <submittedName>
        <fullName evidence="7">D-3-phosphoglycerate dehydrogenase</fullName>
    </submittedName>
</protein>
<evidence type="ECO:0000256" key="2">
    <source>
        <dbReference type="ARBA" id="ARBA00023002"/>
    </source>
</evidence>
<dbReference type="SUPFAM" id="SSF51735">
    <property type="entry name" value="NAD(P)-binding Rossmann-fold domains"/>
    <property type="match status" value="1"/>
</dbReference>
<dbReference type="RefSeq" id="WP_090936840.1">
    <property type="nucleotide sequence ID" value="NZ_FOTS01000018.1"/>
</dbReference>
<dbReference type="Proteomes" id="UP000199520">
    <property type="component" value="Unassembled WGS sequence"/>
</dbReference>
<name>A0A1I4KJB0_9FIRM</name>
<dbReference type="OrthoDB" id="9805416at2"/>
<keyword evidence="2 4" id="KW-0560">Oxidoreductase</keyword>
<evidence type="ECO:0000313" key="7">
    <source>
        <dbReference type="EMBL" id="SFL78848.1"/>
    </source>
</evidence>
<feature type="domain" description="D-isomer specific 2-hydroxyacid dehydrogenase catalytic" evidence="5">
    <location>
        <begin position="5"/>
        <end position="315"/>
    </location>
</feature>
<dbReference type="PROSITE" id="PS00671">
    <property type="entry name" value="D_2_HYDROXYACID_DH_3"/>
    <property type="match status" value="1"/>
</dbReference>
<evidence type="ECO:0000313" key="8">
    <source>
        <dbReference type="Proteomes" id="UP000199520"/>
    </source>
</evidence>
<dbReference type="Pfam" id="PF02826">
    <property type="entry name" value="2-Hacid_dh_C"/>
    <property type="match status" value="1"/>
</dbReference>
<evidence type="ECO:0000256" key="4">
    <source>
        <dbReference type="RuleBase" id="RU003719"/>
    </source>
</evidence>
<dbReference type="PANTHER" id="PTHR43761">
    <property type="entry name" value="D-ISOMER SPECIFIC 2-HYDROXYACID DEHYDROGENASE FAMILY PROTEIN (AFU_ORTHOLOGUE AFUA_1G13630)"/>
    <property type="match status" value="1"/>
</dbReference>
<dbReference type="InterPro" id="IPR006140">
    <property type="entry name" value="D-isomer_DH_NAD-bd"/>
</dbReference>
<dbReference type="PANTHER" id="PTHR43761:SF1">
    <property type="entry name" value="D-ISOMER SPECIFIC 2-HYDROXYACID DEHYDROGENASE CATALYTIC DOMAIN-CONTAINING PROTEIN-RELATED"/>
    <property type="match status" value="1"/>
</dbReference>
<gene>
    <name evidence="7" type="ORF">SAMN04490355_10187</name>
</gene>
<keyword evidence="8" id="KW-1185">Reference proteome</keyword>
<accession>A0A1I4KJB0</accession>
<dbReference type="EMBL" id="FOTS01000018">
    <property type="protein sequence ID" value="SFL78848.1"/>
    <property type="molecule type" value="Genomic_DNA"/>
</dbReference>
<dbReference type="GO" id="GO:0016616">
    <property type="term" value="F:oxidoreductase activity, acting on the CH-OH group of donors, NAD or NADP as acceptor"/>
    <property type="evidence" value="ECO:0007669"/>
    <property type="project" value="InterPro"/>
</dbReference>
<dbReference type="Pfam" id="PF00389">
    <property type="entry name" value="2-Hacid_dh"/>
    <property type="match status" value="1"/>
</dbReference>
<dbReference type="GO" id="GO:0051287">
    <property type="term" value="F:NAD binding"/>
    <property type="evidence" value="ECO:0007669"/>
    <property type="project" value="InterPro"/>
</dbReference>
<dbReference type="PROSITE" id="PS00670">
    <property type="entry name" value="D_2_HYDROXYACID_DH_2"/>
    <property type="match status" value="1"/>
</dbReference>
<dbReference type="InterPro" id="IPR050418">
    <property type="entry name" value="D-iso_2-hydroxyacid_DH_PdxB"/>
</dbReference>
<dbReference type="STRING" id="1123291.SAMN04490355_10187"/>
<evidence type="ECO:0000259" key="5">
    <source>
        <dbReference type="Pfam" id="PF00389"/>
    </source>
</evidence>
<dbReference type="InterPro" id="IPR006139">
    <property type="entry name" value="D-isomer_2_OHA_DH_cat_dom"/>
</dbReference>
<sequence length="325" mass="35973">MAKTVLMSHALYETGMELLYKNANVIVANNSDMSTIINDLKKADGLILRVGRITREIMEQCPNLKVIARPGVGVDNVDLQAATELGIPVVIAPGTNKRSVAEHAVGMAYAITKNIVESHKETSEGNFNIRNKYMAIELEQHHVGIVGFGSIGKETAKIFSNNEMHVHVYDPFISQEVVEKEHHYIYHAELADLLSACDVISLHMPSLPETQGMFNAERFAQMKDGIFIVNCARGDIIVEEAFYEALKSGKVAGAAVDVLCSEPMDINSKLFTLPNFIATPHMAALTKESADRTARLTVEGTLAVLRGEKWDKVVNPEVYQHKRWQ</sequence>
<dbReference type="CDD" id="cd12173">
    <property type="entry name" value="PGDH_4"/>
    <property type="match status" value="1"/>
</dbReference>
<dbReference type="InterPro" id="IPR029752">
    <property type="entry name" value="D-isomer_DH_CS1"/>
</dbReference>
<dbReference type="SUPFAM" id="SSF52283">
    <property type="entry name" value="Formate/glycerate dehydrogenase catalytic domain-like"/>
    <property type="match status" value="1"/>
</dbReference>
<comment type="similarity">
    <text evidence="1 4">Belongs to the D-isomer specific 2-hydroxyacid dehydrogenase family.</text>
</comment>
<dbReference type="InterPro" id="IPR029753">
    <property type="entry name" value="D-isomer_DH_CS"/>
</dbReference>
<evidence type="ECO:0000256" key="1">
    <source>
        <dbReference type="ARBA" id="ARBA00005854"/>
    </source>
</evidence>